<gene>
    <name evidence="1" type="ORF">KACHI17_04980</name>
</gene>
<name>A0AAT9GG49_9BACT</name>
<proteinExistence type="predicted"/>
<reference evidence="1" key="1">
    <citation type="submission" date="2024-02" db="EMBL/GenBank/DDBJ databases">
        <title>Sediminibacterium planktonica sp. nov. and Sediminibacterium longus sp. nov., isolated from surface lake and river water.</title>
        <authorList>
            <person name="Watanabe K."/>
            <person name="Takemine S."/>
            <person name="Ishii Y."/>
            <person name="Ogata Y."/>
            <person name="Shindo C."/>
            <person name="Suda W."/>
        </authorList>
    </citation>
    <scope>NUCLEOTIDE SEQUENCE</scope>
    <source>
        <strain evidence="1">KACHI17</strain>
    </source>
</reference>
<evidence type="ECO:0000313" key="1">
    <source>
        <dbReference type="EMBL" id="BFG69617.1"/>
    </source>
</evidence>
<protein>
    <submittedName>
        <fullName evidence="1">Uncharacterized protein</fullName>
    </submittedName>
</protein>
<dbReference type="EMBL" id="AP029612">
    <property type="protein sequence ID" value="BFG69617.1"/>
    <property type="molecule type" value="Genomic_DNA"/>
</dbReference>
<organism evidence="1">
    <name type="scientific">Sediminibacterium sp. KACHI17</name>
    <dbReference type="NCBI Taxonomy" id="1751071"/>
    <lineage>
        <taxon>Bacteria</taxon>
        <taxon>Pseudomonadati</taxon>
        <taxon>Bacteroidota</taxon>
        <taxon>Chitinophagia</taxon>
        <taxon>Chitinophagales</taxon>
        <taxon>Chitinophagaceae</taxon>
        <taxon>Sediminibacterium</taxon>
    </lineage>
</organism>
<dbReference type="RefSeq" id="WP_353549930.1">
    <property type="nucleotide sequence ID" value="NZ_AP029612.1"/>
</dbReference>
<dbReference type="AlphaFoldDB" id="A0AAT9GG49"/>
<sequence length="247" mass="26487">MKLNDAPITGSASIKIQSKFAKFLFVIACGEAGNAMNATQALAAVKATNFELEKVSPDGSISPLRKLSLSDYLEIGSLLSTGPVTVETAGNTTTVTGDIICALDGDIEPNPQDIYTLKITDLPAYCKADVYLITQKRRASIHFKYDLAKIYSDVPSLVELSSAHLLGIPKTDLVKVELEADGQDRLELLPAELKSLLVDMNAQAFNINGAVTPVGLNLYTFPVPSANRAYLTATQDKTLIVVNAVRV</sequence>
<accession>A0AAT9GG49</accession>